<keyword evidence="1" id="KW-1133">Transmembrane helix</keyword>
<evidence type="ECO:0000313" key="2">
    <source>
        <dbReference type="EMBL" id="RIB30173.1"/>
    </source>
</evidence>
<gene>
    <name evidence="2" type="ORF">C2G38_556673</name>
</gene>
<dbReference type="Proteomes" id="UP000266673">
    <property type="component" value="Unassembled WGS sequence"/>
</dbReference>
<feature type="transmembrane region" description="Helical" evidence="1">
    <location>
        <begin position="20"/>
        <end position="38"/>
    </location>
</feature>
<evidence type="ECO:0000256" key="1">
    <source>
        <dbReference type="SAM" id="Phobius"/>
    </source>
</evidence>
<keyword evidence="1" id="KW-0812">Transmembrane</keyword>
<protein>
    <submittedName>
        <fullName evidence="2">Uncharacterized protein</fullName>
    </submittedName>
</protein>
<keyword evidence="3" id="KW-1185">Reference proteome</keyword>
<sequence length="59" mass="7412">MLHHGYLMFSNFFNRKTHLYLLGILMPFQYLFRVINLVRLHIDKIKVYYSYLFIHKYIK</sequence>
<comment type="caution">
    <text evidence="2">The sequence shown here is derived from an EMBL/GenBank/DDBJ whole genome shotgun (WGS) entry which is preliminary data.</text>
</comment>
<keyword evidence="1" id="KW-0472">Membrane</keyword>
<organism evidence="2 3">
    <name type="scientific">Gigaspora rosea</name>
    <dbReference type="NCBI Taxonomy" id="44941"/>
    <lineage>
        <taxon>Eukaryota</taxon>
        <taxon>Fungi</taxon>
        <taxon>Fungi incertae sedis</taxon>
        <taxon>Mucoromycota</taxon>
        <taxon>Glomeromycotina</taxon>
        <taxon>Glomeromycetes</taxon>
        <taxon>Diversisporales</taxon>
        <taxon>Gigasporaceae</taxon>
        <taxon>Gigaspora</taxon>
    </lineage>
</organism>
<accession>A0A397WBL7</accession>
<reference evidence="2 3" key="1">
    <citation type="submission" date="2018-06" db="EMBL/GenBank/DDBJ databases">
        <title>Comparative genomics reveals the genomic features of Rhizophagus irregularis, R. cerebriforme, R. diaphanum and Gigaspora rosea, and their symbiotic lifestyle signature.</title>
        <authorList>
            <person name="Morin E."/>
            <person name="San Clemente H."/>
            <person name="Chen E.C.H."/>
            <person name="De La Providencia I."/>
            <person name="Hainaut M."/>
            <person name="Kuo A."/>
            <person name="Kohler A."/>
            <person name="Murat C."/>
            <person name="Tang N."/>
            <person name="Roy S."/>
            <person name="Loubradou J."/>
            <person name="Henrissat B."/>
            <person name="Grigoriev I.V."/>
            <person name="Corradi N."/>
            <person name="Roux C."/>
            <person name="Martin F.M."/>
        </authorList>
    </citation>
    <scope>NUCLEOTIDE SEQUENCE [LARGE SCALE GENOMIC DNA]</scope>
    <source>
        <strain evidence="2 3">DAOM 194757</strain>
    </source>
</reference>
<evidence type="ECO:0000313" key="3">
    <source>
        <dbReference type="Proteomes" id="UP000266673"/>
    </source>
</evidence>
<name>A0A397WBL7_9GLOM</name>
<dbReference type="AlphaFoldDB" id="A0A397WBL7"/>
<proteinExistence type="predicted"/>
<dbReference type="EMBL" id="QKWP01000019">
    <property type="protein sequence ID" value="RIB30173.1"/>
    <property type="molecule type" value="Genomic_DNA"/>
</dbReference>